<dbReference type="AlphaFoldDB" id="A0A8S9QVN4"/>
<organism evidence="2 3">
    <name type="scientific">Brassica cretica</name>
    <name type="common">Mustard</name>
    <dbReference type="NCBI Taxonomy" id="69181"/>
    <lineage>
        <taxon>Eukaryota</taxon>
        <taxon>Viridiplantae</taxon>
        <taxon>Streptophyta</taxon>
        <taxon>Embryophyta</taxon>
        <taxon>Tracheophyta</taxon>
        <taxon>Spermatophyta</taxon>
        <taxon>Magnoliopsida</taxon>
        <taxon>eudicotyledons</taxon>
        <taxon>Gunneridae</taxon>
        <taxon>Pentapetalae</taxon>
        <taxon>rosids</taxon>
        <taxon>malvids</taxon>
        <taxon>Brassicales</taxon>
        <taxon>Brassicaceae</taxon>
        <taxon>Brassiceae</taxon>
        <taxon>Brassica</taxon>
    </lineage>
</organism>
<evidence type="ECO:0000256" key="1">
    <source>
        <dbReference type="SAM" id="MobiDB-lite"/>
    </source>
</evidence>
<comment type="caution">
    <text evidence="2">The sequence shown here is derived from an EMBL/GenBank/DDBJ whole genome shotgun (WGS) entry which is preliminary data.</text>
</comment>
<evidence type="ECO:0000313" key="2">
    <source>
        <dbReference type="EMBL" id="KAF3557066.1"/>
    </source>
</evidence>
<reference evidence="2" key="1">
    <citation type="submission" date="2019-12" db="EMBL/GenBank/DDBJ databases">
        <title>Genome sequencing and annotation of Brassica cretica.</title>
        <authorList>
            <person name="Studholme D.J."/>
            <person name="Sarris P."/>
        </authorList>
    </citation>
    <scope>NUCLEOTIDE SEQUENCE</scope>
    <source>
        <strain evidence="2">PFS-109/04</strain>
        <tissue evidence="2">Leaf</tissue>
    </source>
</reference>
<feature type="compositionally biased region" description="Polar residues" evidence="1">
    <location>
        <begin position="174"/>
        <end position="189"/>
    </location>
</feature>
<name>A0A8S9QVN4_BRACR</name>
<dbReference type="Proteomes" id="UP000712600">
    <property type="component" value="Unassembled WGS sequence"/>
</dbReference>
<feature type="region of interest" description="Disordered" evidence="1">
    <location>
        <begin position="1"/>
        <end position="29"/>
    </location>
</feature>
<feature type="compositionally biased region" description="Low complexity" evidence="1">
    <location>
        <begin position="159"/>
        <end position="173"/>
    </location>
</feature>
<sequence length="297" mass="32856">MSSSQGDKKDSDVEMGEATSPAPVLTSPAEAPACVAGHLSFREELRPSGTIARSLRSDRALARARSLHRDQTGRSFGRCVATELWLELGRYVATEPWLELGRYVATELWLKLGRYVATERDERSVTTYMLSSTRSNKESQLIFSPDPANLERTIRKEASSLSTDNNSSVSLDSAQPSSTQTPVPSTNSPHPYLHDQEGHLRNAAGKRIDAQGDVIPEPDAFGLFYDFLNFSRKISRVTLIETKREGEVNRAQIVLARGRDDRRCWSSSPIGEVTMVLAVLTLGRGDRGAGRPRPWAR</sequence>
<gene>
    <name evidence="2" type="ORF">F2Q69_00014030</name>
</gene>
<protein>
    <submittedName>
        <fullName evidence="2">Uncharacterized protein</fullName>
    </submittedName>
</protein>
<dbReference type="EMBL" id="QGKX02000996">
    <property type="protein sequence ID" value="KAF3557066.1"/>
    <property type="molecule type" value="Genomic_DNA"/>
</dbReference>
<proteinExistence type="predicted"/>
<evidence type="ECO:0000313" key="3">
    <source>
        <dbReference type="Proteomes" id="UP000712600"/>
    </source>
</evidence>
<feature type="region of interest" description="Disordered" evidence="1">
    <location>
        <begin position="158"/>
        <end position="196"/>
    </location>
</feature>
<feature type="compositionally biased region" description="Basic and acidic residues" evidence="1">
    <location>
        <begin position="1"/>
        <end position="12"/>
    </location>
</feature>
<accession>A0A8S9QVN4</accession>